<dbReference type="PRINTS" id="PR00411">
    <property type="entry name" value="PNDRDTASEI"/>
</dbReference>
<protein>
    <recommendedName>
        <fullName evidence="5 12">L-aspartate oxidase</fullName>
        <ecNumber evidence="4 12">1.4.3.16</ecNumber>
    </recommendedName>
</protein>
<evidence type="ECO:0000313" key="17">
    <source>
        <dbReference type="Proteomes" id="UP001597402"/>
    </source>
</evidence>
<gene>
    <name evidence="16" type="ORF">ACFSHS_16940</name>
</gene>
<keyword evidence="7 13" id="KW-0662">Pyridine nucleotide biosynthesis</keyword>
<dbReference type="InterPro" id="IPR036188">
    <property type="entry name" value="FAD/NAD-bd_sf"/>
</dbReference>
<dbReference type="SUPFAM" id="SSF56425">
    <property type="entry name" value="Succinate dehydrogenase/fumarate reductase flavoprotein, catalytic domain"/>
    <property type="match status" value="1"/>
</dbReference>
<evidence type="ECO:0000256" key="5">
    <source>
        <dbReference type="ARBA" id="ARBA00021901"/>
    </source>
</evidence>
<comment type="caution">
    <text evidence="16">The sequence shown here is derived from an EMBL/GenBank/DDBJ whole genome shotgun (WGS) entry which is preliminary data.</text>
</comment>
<dbReference type="Gene3D" id="3.90.700.10">
    <property type="entry name" value="Succinate dehydrogenase/fumarate reductase flavoprotein, catalytic domain"/>
    <property type="match status" value="1"/>
</dbReference>
<dbReference type="SUPFAM" id="SSF51905">
    <property type="entry name" value="FAD/NAD(P)-binding domain"/>
    <property type="match status" value="1"/>
</dbReference>
<evidence type="ECO:0000256" key="3">
    <source>
        <dbReference type="ARBA" id="ARBA00008562"/>
    </source>
</evidence>
<dbReference type="PANTHER" id="PTHR42716:SF2">
    <property type="entry name" value="L-ASPARTATE OXIDASE, CHLOROPLASTIC"/>
    <property type="match status" value="1"/>
</dbReference>
<evidence type="ECO:0000256" key="2">
    <source>
        <dbReference type="ARBA" id="ARBA00004950"/>
    </source>
</evidence>
<comment type="function">
    <text evidence="10">Catalyzes the oxidation of L-aspartate to iminoaspartate, the first step in the de novo biosynthesis of NAD(+).</text>
</comment>
<keyword evidence="9 13" id="KW-0560">Oxidoreductase</keyword>
<dbReference type="InterPro" id="IPR015939">
    <property type="entry name" value="Fum_Rdtase/Succ_DH_flav-like_C"/>
</dbReference>
<comment type="pathway">
    <text evidence="2 13">Cofactor biosynthesis; NAD(+) biosynthesis; iminoaspartate from L-aspartate (oxidase route): step 1/1.</text>
</comment>
<comment type="catalytic activity">
    <reaction evidence="11">
        <text>L-aspartate + O2 = iminosuccinate + H2O2</text>
        <dbReference type="Rhea" id="RHEA:25876"/>
        <dbReference type="ChEBI" id="CHEBI:15379"/>
        <dbReference type="ChEBI" id="CHEBI:16240"/>
        <dbReference type="ChEBI" id="CHEBI:29991"/>
        <dbReference type="ChEBI" id="CHEBI:77875"/>
        <dbReference type="EC" id="1.4.3.16"/>
    </reaction>
    <physiologicalReaction direction="left-to-right" evidence="11">
        <dbReference type="Rhea" id="RHEA:25877"/>
    </physiologicalReaction>
</comment>
<evidence type="ECO:0000256" key="9">
    <source>
        <dbReference type="ARBA" id="ARBA00023002"/>
    </source>
</evidence>
<evidence type="ECO:0000256" key="1">
    <source>
        <dbReference type="ARBA" id="ARBA00001974"/>
    </source>
</evidence>
<evidence type="ECO:0000256" key="7">
    <source>
        <dbReference type="ARBA" id="ARBA00022642"/>
    </source>
</evidence>
<evidence type="ECO:0000259" key="15">
    <source>
        <dbReference type="Pfam" id="PF02910"/>
    </source>
</evidence>
<keyword evidence="6 13" id="KW-0285">Flavoprotein</keyword>
<dbReference type="SUPFAM" id="SSF46977">
    <property type="entry name" value="Succinate dehydrogenase/fumarate reductase flavoprotein C-terminal domain"/>
    <property type="match status" value="1"/>
</dbReference>
<reference evidence="17" key="1">
    <citation type="journal article" date="2019" name="Int. J. Syst. Evol. Microbiol.">
        <title>The Global Catalogue of Microorganisms (GCM) 10K type strain sequencing project: providing services to taxonomists for standard genome sequencing and annotation.</title>
        <authorList>
            <consortium name="The Broad Institute Genomics Platform"/>
            <consortium name="The Broad Institute Genome Sequencing Center for Infectious Disease"/>
            <person name="Wu L."/>
            <person name="Ma J."/>
        </authorList>
    </citation>
    <scope>NUCLEOTIDE SEQUENCE [LARGE SCALE GENOMIC DNA]</scope>
    <source>
        <strain evidence="17">JCM 3338</strain>
    </source>
</reference>
<keyword evidence="17" id="KW-1185">Reference proteome</keyword>
<dbReference type="RefSeq" id="WP_376878595.1">
    <property type="nucleotide sequence ID" value="NZ_JBHUHP010000016.1"/>
</dbReference>
<accession>A0ABW4XE96</accession>
<dbReference type="Gene3D" id="3.50.50.60">
    <property type="entry name" value="FAD/NAD(P)-binding domain"/>
    <property type="match status" value="1"/>
</dbReference>
<evidence type="ECO:0000256" key="4">
    <source>
        <dbReference type="ARBA" id="ARBA00012173"/>
    </source>
</evidence>
<comment type="subcellular location">
    <subcellularLocation>
        <location evidence="13">Cytoplasm</location>
    </subcellularLocation>
</comment>
<comment type="cofactor">
    <cofactor evidence="1 13">
        <name>FAD</name>
        <dbReference type="ChEBI" id="CHEBI:57692"/>
    </cofactor>
</comment>
<dbReference type="PANTHER" id="PTHR42716">
    <property type="entry name" value="L-ASPARTATE OXIDASE"/>
    <property type="match status" value="1"/>
</dbReference>
<evidence type="ECO:0000256" key="8">
    <source>
        <dbReference type="ARBA" id="ARBA00022827"/>
    </source>
</evidence>
<proteinExistence type="inferred from homology"/>
<dbReference type="GO" id="GO:0008734">
    <property type="term" value="F:L-aspartate oxidase activity"/>
    <property type="evidence" value="ECO:0007669"/>
    <property type="project" value="UniProtKB-EC"/>
</dbReference>
<dbReference type="EC" id="1.4.3.16" evidence="4 12"/>
<dbReference type="Proteomes" id="UP001597402">
    <property type="component" value="Unassembled WGS sequence"/>
</dbReference>
<dbReference type="InterPro" id="IPR005288">
    <property type="entry name" value="NadB"/>
</dbReference>
<dbReference type="Pfam" id="PF00890">
    <property type="entry name" value="FAD_binding_2"/>
    <property type="match status" value="1"/>
</dbReference>
<organism evidence="16 17">
    <name type="scientific">Blastococcus deserti</name>
    <dbReference type="NCBI Taxonomy" id="2259033"/>
    <lineage>
        <taxon>Bacteria</taxon>
        <taxon>Bacillati</taxon>
        <taxon>Actinomycetota</taxon>
        <taxon>Actinomycetes</taxon>
        <taxon>Geodermatophilales</taxon>
        <taxon>Geodermatophilaceae</taxon>
        <taxon>Blastococcus</taxon>
    </lineage>
</organism>
<dbReference type="Pfam" id="PF02910">
    <property type="entry name" value="Succ_DH_flav_C"/>
    <property type="match status" value="1"/>
</dbReference>
<sequence length="553" mass="56409">MRASLSPIVPALRLPAAGWSRWTDVVVVGGGAAGLMTAVALADAGRAVTVVTKGALGEGSTAWAQGGLAAVLGPDDDPELHLRDTLVAGAGLCDEDAVRTLVDEAPAAVGMLQALGAQLDLDPHGRPALTREGGHSRDRIVHAGGDASGAEVTRTLGSALRARGIEVLERTAALEALRTADGRVAGLRVARIDDGDLVDAGDLRARAVVLATGGYGQVYAATSNPDGATGDGLALALRAGAEVADVEMVQFHPTVLWTGRRAHGQQALVSEAVRGEGAVLVDRSGRRIMAGAHPLADLAPRDVVAATIAARLRDTGEDSAFLDATHLGADFLTGRFPGIARACREAGYDLTREPVPVVPAAHYACGGVLADLDGRTSVAGLFAVGEVACTGVQGANRLASNSIPEGLVAARRCAALLAGELPPAGVPVEPDGGGAIDPAARGTITAATTRHAGVLRDATGLGRLVEVLASARRTAPDLPLDAAAVEATALHTVATLLATAGLARPESRGCHRRTDAPASRPEWRVRLVHRLDGRGRLSVRTQPVRELVAEGVA</sequence>
<evidence type="ECO:0000256" key="6">
    <source>
        <dbReference type="ARBA" id="ARBA00022630"/>
    </source>
</evidence>
<dbReference type="InterPro" id="IPR027477">
    <property type="entry name" value="Succ_DH/fumarate_Rdtase_cat_sf"/>
</dbReference>
<comment type="similarity">
    <text evidence="3 13">Belongs to the FAD-dependent oxidoreductase 2 family. NadB subfamily.</text>
</comment>
<name>A0ABW4XE96_9ACTN</name>
<evidence type="ECO:0000256" key="12">
    <source>
        <dbReference type="NCBIfam" id="TIGR00551"/>
    </source>
</evidence>
<dbReference type="NCBIfam" id="NF005867">
    <property type="entry name" value="PRK07804.1"/>
    <property type="match status" value="1"/>
</dbReference>
<dbReference type="EMBL" id="JBHUHP010000016">
    <property type="protein sequence ID" value="MFD2093252.1"/>
    <property type="molecule type" value="Genomic_DNA"/>
</dbReference>
<dbReference type="InterPro" id="IPR003953">
    <property type="entry name" value="FAD-dep_OxRdtase_2_FAD-bd"/>
</dbReference>
<evidence type="ECO:0000256" key="10">
    <source>
        <dbReference type="ARBA" id="ARBA00029426"/>
    </source>
</evidence>
<evidence type="ECO:0000313" key="16">
    <source>
        <dbReference type="EMBL" id="MFD2093252.1"/>
    </source>
</evidence>
<dbReference type="NCBIfam" id="TIGR00551">
    <property type="entry name" value="nadB"/>
    <property type="match status" value="1"/>
</dbReference>
<evidence type="ECO:0000256" key="13">
    <source>
        <dbReference type="RuleBase" id="RU362049"/>
    </source>
</evidence>
<dbReference type="Gene3D" id="1.20.58.100">
    <property type="entry name" value="Fumarate reductase/succinate dehydrogenase flavoprotein-like, C-terminal domain"/>
    <property type="match status" value="1"/>
</dbReference>
<feature type="domain" description="FAD-dependent oxidoreductase 2 FAD-binding" evidence="14">
    <location>
        <begin position="24"/>
        <end position="403"/>
    </location>
</feature>
<evidence type="ECO:0000256" key="11">
    <source>
        <dbReference type="ARBA" id="ARBA00048305"/>
    </source>
</evidence>
<feature type="domain" description="Fumarate reductase/succinate dehydrogenase flavoprotein-like C-terminal" evidence="15">
    <location>
        <begin position="447"/>
        <end position="525"/>
    </location>
</feature>
<dbReference type="InterPro" id="IPR037099">
    <property type="entry name" value="Fum_R/Succ_DH_flav-like_C_sf"/>
</dbReference>
<keyword evidence="8 13" id="KW-0274">FAD</keyword>
<evidence type="ECO:0000259" key="14">
    <source>
        <dbReference type="Pfam" id="PF00890"/>
    </source>
</evidence>
<dbReference type="PRINTS" id="PR00368">
    <property type="entry name" value="FADPNR"/>
</dbReference>